<dbReference type="AlphaFoldDB" id="A0A8E6B4H9"/>
<protein>
    <recommendedName>
        <fullName evidence="3">Sulfatase-modifying factor enzyme domain-containing protein</fullName>
    </recommendedName>
</protein>
<gene>
    <name evidence="1" type="ORF">KIH39_16060</name>
</gene>
<keyword evidence="2" id="KW-1185">Reference proteome</keyword>
<accession>A0A8E6B4H9</accession>
<organism evidence="1 2">
    <name type="scientific">Telmatocola sphagniphila</name>
    <dbReference type="NCBI Taxonomy" id="1123043"/>
    <lineage>
        <taxon>Bacteria</taxon>
        <taxon>Pseudomonadati</taxon>
        <taxon>Planctomycetota</taxon>
        <taxon>Planctomycetia</taxon>
        <taxon>Gemmatales</taxon>
        <taxon>Gemmataceae</taxon>
    </lineage>
</organism>
<evidence type="ECO:0008006" key="3">
    <source>
        <dbReference type="Google" id="ProtNLM"/>
    </source>
</evidence>
<dbReference type="RefSeq" id="WP_213494234.1">
    <property type="nucleotide sequence ID" value="NZ_CP074694.1"/>
</dbReference>
<dbReference type="InterPro" id="IPR016187">
    <property type="entry name" value="CTDL_fold"/>
</dbReference>
<proteinExistence type="predicted"/>
<dbReference type="SUPFAM" id="SSF56436">
    <property type="entry name" value="C-type lectin-like"/>
    <property type="match status" value="1"/>
</dbReference>
<dbReference type="Proteomes" id="UP000676194">
    <property type="component" value="Chromosome"/>
</dbReference>
<evidence type="ECO:0000313" key="2">
    <source>
        <dbReference type="Proteomes" id="UP000676194"/>
    </source>
</evidence>
<dbReference type="EMBL" id="CP074694">
    <property type="protein sequence ID" value="QVL30363.1"/>
    <property type="molecule type" value="Genomic_DNA"/>
</dbReference>
<name>A0A8E6B4H9_9BACT</name>
<dbReference type="KEGG" id="tsph:KIH39_16060"/>
<evidence type="ECO:0000313" key="1">
    <source>
        <dbReference type="EMBL" id="QVL30363.1"/>
    </source>
</evidence>
<reference evidence="1" key="1">
    <citation type="submission" date="2021-05" db="EMBL/GenBank/DDBJ databases">
        <title>Complete genome sequence of the cellulolytic planctomycete Telmatocola sphagniphila SP2T and characterization of the first cellulase from planctomycetes.</title>
        <authorList>
            <person name="Rakitin A.L."/>
            <person name="Beletsky A.V."/>
            <person name="Naumoff D.G."/>
            <person name="Kulichevskaya I.S."/>
            <person name="Mardanov A.V."/>
            <person name="Ravin N.V."/>
            <person name="Dedysh S.N."/>
        </authorList>
    </citation>
    <scope>NUCLEOTIDE SEQUENCE</scope>
    <source>
        <strain evidence="1">SP2T</strain>
    </source>
</reference>
<dbReference type="InterPro" id="IPR042095">
    <property type="entry name" value="SUMF_sf"/>
</dbReference>
<dbReference type="Gene3D" id="3.90.1580.10">
    <property type="entry name" value="paralog of FGE (formylglycine-generating enzyme)"/>
    <property type="match status" value="1"/>
</dbReference>
<sequence>MSGNVWQRCEEIHPEDPSKCVIRGGCFTFEASASRSASRQMIDNWYRSPTIGFRIAVAVRD</sequence>